<reference evidence="2" key="2">
    <citation type="journal article" date="2023" name="IMA Fungus">
        <title>Comparative genomic study of the Penicillium genus elucidates a diverse pangenome and 15 lateral gene transfer events.</title>
        <authorList>
            <person name="Petersen C."/>
            <person name="Sorensen T."/>
            <person name="Nielsen M.R."/>
            <person name="Sondergaard T.E."/>
            <person name="Sorensen J.L."/>
            <person name="Fitzpatrick D.A."/>
            <person name="Frisvad J.C."/>
            <person name="Nielsen K.L."/>
        </authorList>
    </citation>
    <scope>NUCLEOTIDE SEQUENCE</scope>
    <source>
        <strain evidence="2">IBT 29864</strain>
    </source>
</reference>
<dbReference type="InterPro" id="IPR016181">
    <property type="entry name" value="Acyl_CoA_acyltransferase"/>
</dbReference>
<evidence type="ECO:0000313" key="3">
    <source>
        <dbReference type="Proteomes" id="UP001147782"/>
    </source>
</evidence>
<dbReference type="GeneID" id="81440006"/>
<evidence type="ECO:0000313" key="2">
    <source>
        <dbReference type="EMBL" id="KAJ5368148.1"/>
    </source>
</evidence>
<sequence>MTPLVIQPVTLKDVPALSQLWYTSFSIPVNLRMFPDTPGVRAWWDEANRADLLYNPLRVLFKVVDPATTDLIVAYAKWDLNPAESGERFPPWHDESDHEICERLFDGLAEERKKLLGHRKHYYLDMLVTHPDYRCKGAASMLIQWGCDLADQNGVAAYLDAHVDAAPLYRKFGFRDRDDIGVTSDGAVPMIREPRKLD</sequence>
<protein>
    <recommendedName>
        <fullName evidence="1">N-acetyltransferase domain-containing protein</fullName>
    </recommendedName>
</protein>
<gene>
    <name evidence="2" type="ORF">N7496_007908</name>
</gene>
<dbReference type="InterPro" id="IPR052523">
    <property type="entry name" value="Trichothecene_AcTrans"/>
</dbReference>
<dbReference type="PROSITE" id="PS51186">
    <property type="entry name" value="GNAT"/>
    <property type="match status" value="1"/>
</dbReference>
<organism evidence="2 3">
    <name type="scientific">Penicillium cataractarum</name>
    <dbReference type="NCBI Taxonomy" id="2100454"/>
    <lineage>
        <taxon>Eukaryota</taxon>
        <taxon>Fungi</taxon>
        <taxon>Dikarya</taxon>
        <taxon>Ascomycota</taxon>
        <taxon>Pezizomycotina</taxon>
        <taxon>Eurotiomycetes</taxon>
        <taxon>Eurotiomycetidae</taxon>
        <taxon>Eurotiales</taxon>
        <taxon>Aspergillaceae</taxon>
        <taxon>Penicillium</taxon>
    </lineage>
</organism>
<comment type="caution">
    <text evidence="2">The sequence shown here is derived from an EMBL/GenBank/DDBJ whole genome shotgun (WGS) entry which is preliminary data.</text>
</comment>
<evidence type="ECO:0000259" key="1">
    <source>
        <dbReference type="PROSITE" id="PS51186"/>
    </source>
</evidence>
<dbReference type="EMBL" id="JAPZBS010000007">
    <property type="protein sequence ID" value="KAJ5368148.1"/>
    <property type="molecule type" value="Genomic_DNA"/>
</dbReference>
<dbReference type="CDD" id="cd04301">
    <property type="entry name" value="NAT_SF"/>
    <property type="match status" value="1"/>
</dbReference>
<proteinExistence type="predicted"/>
<dbReference type="Proteomes" id="UP001147782">
    <property type="component" value="Unassembled WGS sequence"/>
</dbReference>
<dbReference type="Gene3D" id="3.40.630.30">
    <property type="match status" value="1"/>
</dbReference>
<accession>A0A9W9RXE3</accession>
<keyword evidence="3" id="KW-1185">Reference proteome</keyword>
<dbReference type="OrthoDB" id="2115692at2759"/>
<dbReference type="AlphaFoldDB" id="A0A9W9RXE3"/>
<dbReference type="SUPFAM" id="SSF55729">
    <property type="entry name" value="Acyl-CoA N-acyltransferases (Nat)"/>
    <property type="match status" value="1"/>
</dbReference>
<name>A0A9W9RXE3_9EURO</name>
<dbReference type="Pfam" id="PF00583">
    <property type="entry name" value="Acetyltransf_1"/>
    <property type="match status" value="1"/>
</dbReference>
<dbReference type="PANTHER" id="PTHR42791">
    <property type="entry name" value="GNAT FAMILY ACETYLTRANSFERASE"/>
    <property type="match status" value="1"/>
</dbReference>
<dbReference type="RefSeq" id="XP_056552890.1">
    <property type="nucleotide sequence ID" value="XM_056700827.1"/>
</dbReference>
<reference evidence="2" key="1">
    <citation type="submission" date="2022-11" db="EMBL/GenBank/DDBJ databases">
        <authorList>
            <person name="Petersen C."/>
        </authorList>
    </citation>
    <scope>NUCLEOTIDE SEQUENCE</scope>
    <source>
        <strain evidence="2">IBT 29864</strain>
    </source>
</reference>
<dbReference type="InterPro" id="IPR000182">
    <property type="entry name" value="GNAT_dom"/>
</dbReference>
<dbReference type="PANTHER" id="PTHR42791:SF1">
    <property type="entry name" value="N-ACETYLTRANSFERASE DOMAIN-CONTAINING PROTEIN"/>
    <property type="match status" value="1"/>
</dbReference>
<dbReference type="GO" id="GO:0016747">
    <property type="term" value="F:acyltransferase activity, transferring groups other than amino-acyl groups"/>
    <property type="evidence" value="ECO:0007669"/>
    <property type="project" value="InterPro"/>
</dbReference>
<feature type="domain" description="N-acetyltransferase" evidence="1">
    <location>
        <begin position="62"/>
        <end position="195"/>
    </location>
</feature>